<dbReference type="Proteomes" id="UP000078397">
    <property type="component" value="Unassembled WGS sequence"/>
</dbReference>
<sequence length="101" mass="11744">MAFYRHMIRARMAMHHPWQLTRRYGRSKGSMLPFFTSKESTIQRRYRCSLSWMFLRADHHSLGGLVARCTMGGEECDVVIMQDKNQASVPVSGVDKDDYGR</sequence>
<organism evidence="1 2">
    <name type="scientific">Pochonia chlamydosporia 170</name>
    <dbReference type="NCBI Taxonomy" id="1380566"/>
    <lineage>
        <taxon>Eukaryota</taxon>
        <taxon>Fungi</taxon>
        <taxon>Dikarya</taxon>
        <taxon>Ascomycota</taxon>
        <taxon>Pezizomycotina</taxon>
        <taxon>Sordariomycetes</taxon>
        <taxon>Hypocreomycetidae</taxon>
        <taxon>Hypocreales</taxon>
        <taxon>Clavicipitaceae</taxon>
        <taxon>Pochonia</taxon>
    </lineage>
</organism>
<reference evidence="1 2" key="1">
    <citation type="journal article" date="2016" name="PLoS Pathog.">
        <title>Biosynthesis of antibiotic leucinostatins in bio-control fungus Purpureocillium lilacinum and their inhibition on phytophthora revealed by genome mining.</title>
        <authorList>
            <person name="Wang G."/>
            <person name="Liu Z."/>
            <person name="Lin R."/>
            <person name="Li E."/>
            <person name="Mao Z."/>
            <person name="Ling J."/>
            <person name="Yang Y."/>
            <person name="Yin W.B."/>
            <person name="Xie B."/>
        </authorList>
    </citation>
    <scope>NUCLEOTIDE SEQUENCE [LARGE SCALE GENOMIC DNA]</scope>
    <source>
        <strain evidence="1">170</strain>
    </source>
</reference>
<dbReference type="GeneID" id="33937182"/>
<name>A0A219ANU3_METCM</name>
<protein>
    <submittedName>
        <fullName evidence="1">Uncharacterized protein</fullName>
    </submittedName>
</protein>
<accession>A0A219ANU3</accession>
<comment type="caution">
    <text evidence="1">The sequence shown here is derived from an EMBL/GenBank/DDBJ whole genome shotgun (WGS) entry which is preliminary data.</text>
</comment>
<dbReference type="EMBL" id="LSBJ02000015">
    <property type="protein sequence ID" value="OWT42496.1"/>
    <property type="molecule type" value="Genomic_DNA"/>
</dbReference>
<evidence type="ECO:0000313" key="2">
    <source>
        <dbReference type="Proteomes" id="UP000078397"/>
    </source>
</evidence>
<keyword evidence="2" id="KW-1185">Reference proteome</keyword>
<dbReference type="RefSeq" id="XP_022285009.1">
    <property type="nucleotide sequence ID" value="XM_022430007.1"/>
</dbReference>
<dbReference type="KEGG" id="pchm:VFPPC_18389"/>
<evidence type="ECO:0000313" key="1">
    <source>
        <dbReference type="EMBL" id="OWT42496.1"/>
    </source>
</evidence>
<dbReference type="AlphaFoldDB" id="A0A219ANU3"/>
<proteinExistence type="predicted"/>
<gene>
    <name evidence="1" type="ORF">VFPPC_18389</name>
</gene>